<dbReference type="SUPFAM" id="SSF54211">
    <property type="entry name" value="Ribosomal protein S5 domain 2-like"/>
    <property type="match status" value="1"/>
</dbReference>
<dbReference type="PANTHER" id="PTHR11252">
    <property type="entry name" value="POLYRIBONUCLEOTIDE NUCLEOTIDYLTRANSFERASE"/>
    <property type="match status" value="1"/>
</dbReference>
<reference evidence="3" key="1">
    <citation type="submission" date="2018-05" db="EMBL/GenBank/DDBJ databases">
        <authorList>
            <person name="Lanie J.A."/>
            <person name="Ng W.-L."/>
            <person name="Kazmierczak K.M."/>
            <person name="Andrzejewski T.M."/>
            <person name="Davidsen T.M."/>
            <person name="Wayne K.J."/>
            <person name="Tettelin H."/>
            <person name="Glass J.I."/>
            <person name="Rusch D."/>
            <person name="Podicherti R."/>
            <person name="Tsui H.-C.T."/>
            <person name="Winkler M.E."/>
        </authorList>
    </citation>
    <scope>NUCLEOTIDE SEQUENCE</scope>
</reference>
<keyword evidence="1" id="KW-0694">RNA-binding</keyword>
<dbReference type="InterPro" id="IPR012162">
    <property type="entry name" value="PNPase"/>
</dbReference>
<dbReference type="GO" id="GO:0005829">
    <property type="term" value="C:cytosol"/>
    <property type="evidence" value="ECO:0007669"/>
    <property type="project" value="TreeGrafter"/>
</dbReference>
<dbReference type="GO" id="GO:0000175">
    <property type="term" value="F:3'-5'-RNA exonuclease activity"/>
    <property type="evidence" value="ECO:0007669"/>
    <property type="project" value="TreeGrafter"/>
</dbReference>
<dbReference type="EMBL" id="UINC01149346">
    <property type="protein sequence ID" value="SVD41761.1"/>
    <property type="molecule type" value="Genomic_DNA"/>
</dbReference>
<name>A0A382V775_9ZZZZ</name>
<evidence type="ECO:0000259" key="2">
    <source>
        <dbReference type="Pfam" id="PF01138"/>
    </source>
</evidence>
<dbReference type="InterPro" id="IPR020568">
    <property type="entry name" value="Ribosomal_Su5_D2-typ_SF"/>
</dbReference>
<proteinExistence type="predicted"/>
<feature type="domain" description="Exoribonuclease phosphorolytic" evidence="2">
    <location>
        <begin position="14"/>
        <end position="88"/>
    </location>
</feature>
<evidence type="ECO:0000313" key="3">
    <source>
        <dbReference type="EMBL" id="SVD41761.1"/>
    </source>
</evidence>
<evidence type="ECO:0000256" key="1">
    <source>
        <dbReference type="ARBA" id="ARBA00022884"/>
    </source>
</evidence>
<organism evidence="3">
    <name type="scientific">marine metagenome</name>
    <dbReference type="NCBI Taxonomy" id="408172"/>
    <lineage>
        <taxon>unclassified sequences</taxon>
        <taxon>metagenomes</taxon>
        <taxon>ecological metagenomes</taxon>
    </lineage>
</organism>
<dbReference type="InterPro" id="IPR001247">
    <property type="entry name" value="ExoRNase_PH_dom1"/>
</dbReference>
<dbReference type="InterPro" id="IPR027408">
    <property type="entry name" value="PNPase/RNase_PH_dom_sf"/>
</dbReference>
<feature type="non-terminal residue" evidence="3">
    <location>
        <position position="88"/>
    </location>
</feature>
<sequence length="88" mass="9716">MSSIFTHDFGDHTYEFQTGTLAQQANGSVLVNYGDCSLLITATMSDPREGIDFFPLTVDFSERLYARGKIPGGFFRREGMPGSDSILI</sequence>
<accession>A0A382V775</accession>
<dbReference type="Gene3D" id="3.30.230.70">
    <property type="entry name" value="GHMP Kinase, N-terminal domain"/>
    <property type="match status" value="1"/>
</dbReference>
<dbReference type="GO" id="GO:0004654">
    <property type="term" value="F:polyribonucleotide nucleotidyltransferase activity"/>
    <property type="evidence" value="ECO:0007669"/>
    <property type="project" value="InterPro"/>
</dbReference>
<dbReference type="PANTHER" id="PTHR11252:SF0">
    <property type="entry name" value="POLYRIBONUCLEOTIDE NUCLEOTIDYLTRANSFERASE 1, MITOCHONDRIAL"/>
    <property type="match status" value="1"/>
</dbReference>
<dbReference type="GO" id="GO:0006402">
    <property type="term" value="P:mRNA catabolic process"/>
    <property type="evidence" value="ECO:0007669"/>
    <property type="project" value="InterPro"/>
</dbReference>
<dbReference type="Pfam" id="PF01138">
    <property type="entry name" value="RNase_PH"/>
    <property type="match status" value="1"/>
</dbReference>
<protein>
    <recommendedName>
        <fullName evidence="2">Exoribonuclease phosphorolytic domain-containing protein</fullName>
    </recommendedName>
</protein>
<dbReference type="GO" id="GO:0003723">
    <property type="term" value="F:RNA binding"/>
    <property type="evidence" value="ECO:0007669"/>
    <property type="project" value="UniProtKB-KW"/>
</dbReference>
<dbReference type="AlphaFoldDB" id="A0A382V775"/>
<gene>
    <name evidence="3" type="ORF">METZ01_LOCUS394615</name>
</gene>